<name>A0A8K0IP85_COCNU</name>
<keyword evidence="3" id="KW-1185">Reference proteome</keyword>
<reference evidence="2" key="2">
    <citation type="submission" date="2019-07" db="EMBL/GenBank/DDBJ databases">
        <authorList>
            <person name="Yang Y."/>
            <person name="Bocs S."/>
            <person name="Baudouin L."/>
        </authorList>
    </citation>
    <scope>NUCLEOTIDE SEQUENCE</scope>
    <source>
        <tissue evidence="2">Spear leaf of Hainan Tall coconut</tissue>
    </source>
</reference>
<feature type="compositionally biased region" description="Basic and acidic residues" evidence="1">
    <location>
        <begin position="159"/>
        <end position="168"/>
    </location>
</feature>
<gene>
    <name evidence="2" type="ORF">COCNU_11G003550</name>
</gene>
<sequence length="181" mass="20752">MAAALKRFHPSFPWEPISFGFNSFIMVFPSRDLLDRAAHQDFYRDTRFEFSIKPWPYRMGARPHSLGFRVSLKLIGLPLYAWDVESAQKIIFGFALLETANPRCLEGRDMGVFEISAFYENVEAIPKSIKVTLGDASYKIFVRLLDASSGNPPPFEFGLRSDREEDWPLRGPLHQVPRPPT</sequence>
<evidence type="ECO:0000313" key="2">
    <source>
        <dbReference type="EMBL" id="KAG1363528.1"/>
    </source>
</evidence>
<dbReference type="PANTHER" id="PTHR33087:SF21">
    <property type="entry name" value="OS03G0782100 PROTEIN"/>
    <property type="match status" value="1"/>
</dbReference>
<organism evidence="2 3">
    <name type="scientific">Cocos nucifera</name>
    <name type="common">Coconut palm</name>
    <dbReference type="NCBI Taxonomy" id="13894"/>
    <lineage>
        <taxon>Eukaryota</taxon>
        <taxon>Viridiplantae</taxon>
        <taxon>Streptophyta</taxon>
        <taxon>Embryophyta</taxon>
        <taxon>Tracheophyta</taxon>
        <taxon>Spermatophyta</taxon>
        <taxon>Magnoliopsida</taxon>
        <taxon>Liliopsida</taxon>
        <taxon>Arecaceae</taxon>
        <taxon>Arecoideae</taxon>
        <taxon>Cocoseae</taxon>
        <taxon>Attaleinae</taxon>
        <taxon>Cocos</taxon>
    </lineage>
</organism>
<dbReference type="InterPro" id="IPR053253">
    <property type="entry name" value="Sex_diff_modulator"/>
</dbReference>
<dbReference type="Proteomes" id="UP000797356">
    <property type="component" value="Chromosome 11"/>
</dbReference>
<feature type="region of interest" description="Disordered" evidence="1">
    <location>
        <begin position="155"/>
        <end position="181"/>
    </location>
</feature>
<proteinExistence type="predicted"/>
<protein>
    <recommendedName>
        <fullName evidence="4">DUF4283 domain-containing protein</fullName>
    </recommendedName>
</protein>
<accession>A0A8K0IP85</accession>
<evidence type="ECO:0000313" key="3">
    <source>
        <dbReference type="Proteomes" id="UP000797356"/>
    </source>
</evidence>
<dbReference type="PANTHER" id="PTHR33087">
    <property type="entry name" value="OS07G0539200 PROTEIN"/>
    <property type="match status" value="1"/>
</dbReference>
<dbReference type="AlphaFoldDB" id="A0A8K0IP85"/>
<dbReference type="EMBL" id="CM017882">
    <property type="protein sequence ID" value="KAG1363528.1"/>
    <property type="molecule type" value="Genomic_DNA"/>
</dbReference>
<evidence type="ECO:0008006" key="4">
    <source>
        <dbReference type="Google" id="ProtNLM"/>
    </source>
</evidence>
<comment type="caution">
    <text evidence="2">The sequence shown here is derived from an EMBL/GenBank/DDBJ whole genome shotgun (WGS) entry which is preliminary data.</text>
</comment>
<reference evidence="2" key="1">
    <citation type="journal article" date="2017" name="Gigascience">
        <title>The genome draft of coconut (Cocos nucifera).</title>
        <authorList>
            <person name="Xiao Y."/>
            <person name="Xu P."/>
            <person name="Fan H."/>
            <person name="Baudouin L."/>
            <person name="Xia W."/>
            <person name="Bocs S."/>
            <person name="Xu J."/>
            <person name="Li Q."/>
            <person name="Guo A."/>
            <person name="Zhou L."/>
            <person name="Li J."/>
            <person name="Wu Y."/>
            <person name="Ma Z."/>
            <person name="Armero A."/>
            <person name="Issali A.E."/>
            <person name="Liu N."/>
            <person name="Peng M."/>
            <person name="Yang Y."/>
        </authorList>
    </citation>
    <scope>NUCLEOTIDE SEQUENCE</scope>
    <source>
        <tissue evidence="2">Spear leaf of Hainan Tall coconut</tissue>
    </source>
</reference>
<evidence type="ECO:0000256" key="1">
    <source>
        <dbReference type="SAM" id="MobiDB-lite"/>
    </source>
</evidence>